<accession>U2QEF7</accession>
<gene>
    <name evidence="1" type="ORF">HMPREF9135_2209</name>
</gene>
<comment type="caution">
    <text evidence="1">The sequence shown here is derived from an EMBL/GenBank/DDBJ whole genome shotgun (WGS) entry which is preliminary data.</text>
</comment>
<dbReference type="PATRIC" id="fig|1115809.3.peg.901"/>
<keyword evidence="2" id="KW-1185">Reference proteome</keyword>
<protein>
    <submittedName>
        <fullName evidence="1">Uncharacterized protein</fullName>
    </submittedName>
</protein>
<proteinExistence type="predicted"/>
<evidence type="ECO:0000313" key="1">
    <source>
        <dbReference type="EMBL" id="ERK39708.1"/>
    </source>
</evidence>
<organism evidence="1 2">
    <name type="scientific">Segatella baroniae F0067</name>
    <dbReference type="NCBI Taxonomy" id="1115809"/>
    <lineage>
        <taxon>Bacteria</taxon>
        <taxon>Pseudomonadati</taxon>
        <taxon>Bacteroidota</taxon>
        <taxon>Bacteroidia</taxon>
        <taxon>Bacteroidales</taxon>
        <taxon>Prevotellaceae</taxon>
        <taxon>Segatella</taxon>
    </lineage>
</organism>
<dbReference type="Proteomes" id="UP000016648">
    <property type="component" value="Unassembled WGS sequence"/>
</dbReference>
<name>U2QEF7_9BACT</name>
<dbReference type="EMBL" id="AWEY01000009">
    <property type="protein sequence ID" value="ERK39708.1"/>
    <property type="molecule type" value="Genomic_DNA"/>
</dbReference>
<sequence>MTGWGQNQFRKIFTFHLKNRLLNLESALLAGKTTGNRLFVND</sequence>
<dbReference type="AlphaFoldDB" id="U2QEF7"/>
<evidence type="ECO:0000313" key="2">
    <source>
        <dbReference type="Proteomes" id="UP000016648"/>
    </source>
</evidence>
<reference evidence="1 2" key="1">
    <citation type="submission" date="2013-08" db="EMBL/GenBank/DDBJ databases">
        <authorList>
            <person name="Durkin A.S."/>
            <person name="Haft D.R."/>
            <person name="McCorrison J."/>
            <person name="Torralba M."/>
            <person name="Gillis M."/>
            <person name="Haft D.H."/>
            <person name="Methe B."/>
            <person name="Sutton G."/>
            <person name="Nelson K.E."/>
        </authorList>
    </citation>
    <scope>NUCLEOTIDE SEQUENCE [LARGE SCALE GENOMIC DNA]</scope>
    <source>
        <strain evidence="1 2">F0067</strain>
    </source>
</reference>